<feature type="compositionally biased region" description="Low complexity" evidence="3">
    <location>
        <begin position="538"/>
        <end position="552"/>
    </location>
</feature>
<evidence type="ECO:0000256" key="1">
    <source>
        <dbReference type="ARBA" id="ARBA00022737"/>
    </source>
</evidence>
<keyword evidence="2" id="KW-0040">ANK repeat</keyword>
<dbReference type="RefSeq" id="XP_007508923.1">
    <property type="nucleotide sequence ID" value="XM_007508861.1"/>
</dbReference>
<dbReference type="InterPro" id="IPR050745">
    <property type="entry name" value="Multifunctional_regulatory"/>
</dbReference>
<feature type="region of interest" description="Disordered" evidence="3">
    <location>
        <begin position="1041"/>
        <end position="1069"/>
    </location>
</feature>
<feature type="region of interest" description="Disordered" evidence="3">
    <location>
        <begin position="224"/>
        <end position="257"/>
    </location>
</feature>
<gene>
    <name evidence="5" type="ordered locus">Bathy15g02430</name>
</gene>
<feature type="region of interest" description="Disordered" evidence="3">
    <location>
        <begin position="1081"/>
        <end position="1107"/>
    </location>
</feature>
<dbReference type="GeneID" id="19011538"/>
<dbReference type="CDD" id="cd00201">
    <property type="entry name" value="WW"/>
    <property type="match status" value="1"/>
</dbReference>
<sequence length="1944" mass="216378">MSPPFLTAEKNVREKLKKINQVIDRADGLYHQKAASGRDVSIHDDEDNNNNFNNRGTVGNGADSSNASLTKLLSQPMKMKDGTIGAPIFVLATCAAEGLDSHTVRDVFERLIRYGAWRVALDEHGTYPRVAKTISPVALLCSVYAPHVLKQAVVDNVDHDKKYDSLDGKTVVAVSTVKEENHEEAKVHKHTLQNLNKVLEMFVDAGANVDETYQIDPSVSSIYTPSLSSRDGGSPTSSASASPKKDTEDSTESLSSSNHQYQQYASYKFPSCAMHSGTIGNCLFFLSIAISFGSDIQETIEALHIITQRGSNKQCDLNVKCYVPDRPFDFEYDETKSFLDLERRVCPRTPAGDYISSLQFLVMSLVENAAFSVEIRDGIALFCVRLIDLGSVLGIDVNNECSFYAQNDLSRFEINNKRLAFDFIESKEELARGSAGNACNALQPKGSPLFFTGIALLEGCGTPALRLAKKLLEKGANPNCFGDYPMIGSNTPLVALALYCSLNPSGWDEQHCIHYVEKPWWTLYYEAPKPTHHESRRSSAIPNNSYNANNSADDTRGHIRKNDSQDYDGDAQVMISDLRDQRTSYKDTRQRERNDQEEGNVMHHQQQNSSPTSSLNGTNDRYGIDAISTFDYAASAFVDRMHDFFREPKRGERALKHSSELFKLLLDYGASPSTEWQRVPRLHIDDIEKREHRVSTLLSIAIEDMLNFVEHGKGTVELLIKKGADINKCGLGPFPVFCSPFFAASAALRYGHPDADWLFETIIKSSASANALGYFPGGSQSTAMIELIRCVGESKSKVRRENVFSKIESLLKMGADANQSCLDCFLNTTPTAYTDIIQYRAGLTPDVTPLDTPLDTPNSINIIDNSAVSKTCVEDDDDGDDDDDDEGYSSNGYTRFYDPYHEMYYYVDEATGASDWMKPDVFVDPKERKIRPPLQPPHDSDDNDPERHGVPYMDELSEDYDEDSYDQGYKSNDWVRWYDATYARYYYFNEKTYEVQWAKPEDFNELDVAKVTKSPLAARAVSDADVARSLREKMDLEVKGKENATKIDHKAAEAKEKKKSADSDASMETKRVSLHSLRVDAGKLADTRNSENVSTEESDGKKGAVRTSVSSNKFKSAFNKQQRDEISFDTKASEPLVSDTADVLPKTIDRTGECTFSPLFVAMDCLEGDGHQVAARIILLLLDFGADIEYEQERNLRSWYEGSIIAIAIQIAISCGSPIELTHPSVGDGDGDGDGDGKNDGNSNKENFRGHRVKERQQEPDNDSFDGNKEFTRGIIQLEQHIPTLETISATEASAQGHGGVSDGYGNNNDSDFDSREITSDSVQQNDGVKVAMDIARVGKLRRKQLGMTEDTPRHDSYDRLKSLRGDAETIPDTKEARTTVVAQTVYESSKFRYDAADLHLVQAEIARERLRLRYPQDEENQVPEEKKSFWKTVAKAIGFEDSDDEGDDGEDTLMVGMFFDTVFGFDDGFEKQYKLNTFEEDHARASLARIHYGIDDRGSLKSSRIKMEQFRKARFESATKVAKALIARSSARVLNRLCRNPLLEEYGTDLVPFEFTPFFAACFGAATAESDEQVKLGIELARDILAKGADCTVVGRHAKDKPSEAKVADYAKSIEARTAPFVWAVTASARCPKPEFGGLKLVKDCLAKGANPLLCELETTRYPEGRGMTISNNPSKLLNLWDDKKFLENMPPKQRREAEASRIELGRLLGEASTVRSVFTKSNALAKKSMDAIIADAKKECFLNGRWGMKGEKNHGVTRRNDNDEIEDIATIEQSARKTTQALMQALSRDDLTSEEVAVASDEENIMKLSEDLSKLNASLNITANQTRSSTMPVPGMSRAVEDAKFESGQKDKFVMGDIMKPVLGAPKRFAQVAVLARESSLRNRTGRKNNSKTTLKAPMFSAMSSSFVKKDGLRYSSSPSFLGSFRRKKESSAKNEKTVSFK</sequence>
<evidence type="ECO:0000256" key="3">
    <source>
        <dbReference type="SAM" id="MobiDB-lite"/>
    </source>
</evidence>
<feature type="compositionally biased region" description="Basic and acidic residues" evidence="3">
    <location>
        <begin position="553"/>
        <end position="564"/>
    </location>
</feature>
<feature type="region of interest" description="Disordered" evidence="3">
    <location>
        <begin position="1295"/>
        <end position="1325"/>
    </location>
</feature>
<evidence type="ECO:0000256" key="2">
    <source>
        <dbReference type="ARBA" id="ARBA00023043"/>
    </source>
</evidence>
<dbReference type="OrthoDB" id="10430795at2759"/>
<dbReference type="PROSITE" id="PS50020">
    <property type="entry name" value="WW_DOMAIN_2"/>
    <property type="match status" value="1"/>
</dbReference>
<feature type="compositionally biased region" description="Low complexity" evidence="3">
    <location>
        <begin position="231"/>
        <end position="242"/>
    </location>
</feature>
<feature type="region of interest" description="Disordered" evidence="3">
    <location>
        <begin position="533"/>
        <end position="620"/>
    </location>
</feature>
<feature type="region of interest" description="Disordered" evidence="3">
    <location>
        <begin position="1223"/>
        <end position="1269"/>
    </location>
</feature>
<keyword evidence="1" id="KW-0677">Repeat</keyword>
<feature type="region of interest" description="Disordered" evidence="3">
    <location>
        <begin position="867"/>
        <end position="893"/>
    </location>
</feature>
<keyword evidence="6" id="KW-1185">Reference proteome</keyword>
<proteinExistence type="predicted"/>
<feature type="region of interest" description="Disordered" evidence="3">
    <location>
        <begin position="35"/>
        <end position="64"/>
    </location>
</feature>
<evidence type="ECO:0000259" key="4">
    <source>
        <dbReference type="PROSITE" id="PS50020"/>
    </source>
</evidence>
<feature type="region of interest" description="Disordered" evidence="3">
    <location>
        <begin position="927"/>
        <end position="952"/>
    </location>
</feature>
<feature type="compositionally biased region" description="Acidic residues" evidence="3">
    <location>
        <begin position="874"/>
        <end position="887"/>
    </location>
</feature>
<dbReference type="Proteomes" id="UP000198341">
    <property type="component" value="Chromosome 15"/>
</dbReference>
<feature type="compositionally biased region" description="Polar residues" evidence="3">
    <location>
        <begin position="603"/>
        <end position="619"/>
    </location>
</feature>
<feature type="compositionally biased region" description="Basic and acidic residues" evidence="3">
    <location>
        <begin position="577"/>
        <end position="596"/>
    </location>
</feature>
<protein>
    <recommendedName>
        <fullName evidence="4">WW domain-containing protein</fullName>
    </recommendedName>
</protein>
<feature type="domain" description="WW" evidence="4">
    <location>
        <begin position="974"/>
        <end position="1002"/>
    </location>
</feature>
<dbReference type="SMART" id="SM00456">
    <property type="entry name" value="WW"/>
    <property type="match status" value="2"/>
</dbReference>
<feature type="compositionally biased region" description="Low complexity" evidence="3">
    <location>
        <begin position="49"/>
        <end position="61"/>
    </location>
</feature>
<dbReference type="KEGG" id="bpg:Bathy15g02430"/>
<organism evidence="5 6">
    <name type="scientific">Bathycoccus prasinos</name>
    <dbReference type="NCBI Taxonomy" id="41875"/>
    <lineage>
        <taxon>Eukaryota</taxon>
        <taxon>Viridiplantae</taxon>
        <taxon>Chlorophyta</taxon>
        <taxon>Mamiellophyceae</taxon>
        <taxon>Mamiellales</taxon>
        <taxon>Bathycoccaceae</taxon>
        <taxon>Bathycoccus</taxon>
    </lineage>
</organism>
<dbReference type="PANTHER" id="PTHR24189">
    <property type="entry name" value="MYOTROPHIN"/>
    <property type="match status" value="1"/>
</dbReference>
<accession>K8EQ05</accession>
<evidence type="ECO:0000313" key="5">
    <source>
        <dbReference type="EMBL" id="CCO20009.1"/>
    </source>
</evidence>
<dbReference type="InterPro" id="IPR001202">
    <property type="entry name" value="WW_dom"/>
</dbReference>
<evidence type="ECO:0000313" key="6">
    <source>
        <dbReference type="Proteomes" id="UP000198341"/>
    </source>
</evidence>
<name>K8EQ05_9CHLO</name>
<dbReference type="EMBL" id="FO082264">
    <property type="protein sequence ID" value="CCO20009.1"/>
    <property type="molecule type" value="Genomic_DNA"/>
</dbReference>
<reference evidence="5 6" key="1">
    <citation type="submission" date="2011-10" db="EMBL/GenBank/DDBJ databases">
        <authorList>
            <person name="Genoscope - CEA"/>
        </authorList>
    </citation>
    <scope>NUCLEOTIDE SEQUENCE [LARGE SCALE GENOMIC DNA]</scope>
    <source>
        <strain evidence="5 6">RCC 1105</strain>
    </source>
</reference>
<dbReference type="PANTHER" id="PTHR24189:SF50">
    <property type="entry name" value="ANKYRIN REPEAT AND SOCS BOX PROTEIN 2"/>
    <property type="match status" value="1"/>
</dbReference>